<evidence type="ECO:0000256" key="2">
    <source>
        <dbReference type="ARBA" id="ARBA00022475"/>
    </source>
</evidence>
<feature type="transmembrane region" description="Helical" evidence="6">
    <location>
        <begin position="117"/>
        <end position="140"/>
    </location>
</feature>
<evidence type="ECO:0000256" key="4">
    <source>
        <dbReference type="ARBA" id="ARBA00022989"/>
    </source>
</evidence>
<comment type="subcellular location">
    <subcellularLocation>
        <location evidence="1">Cell membrane</location>
        <topology evidence="1">Multi-pass membrane protein</topology>
    </subcellularLocation>
</comment>
<keyword evidence="5 6" id="KW-0472">Membrane</keyword>
<dbReference type="OrthoDB" id="357521at2"/>
<dbReference type="InterPro" id="IPR038323">
    <property type="entry name" value="ArAE_1_C_sf"/>
</dbReference>
<dbReference type="EMBL" id="CP147247">
    <property type="protein sequence ID" value="WYJ88306.1"/>
    <property type="molecule type" value="Genomic_DNA"/>
</dbReference>
<keyword evidence="4 6" id="KW-1133">Transmembrane helix</keyword>
<evidence type="ECO:0000313" key="8">
    <source>
        <dbReference type="EMBL" id="OTP18263.1"/>
    </source>
</evidence>
<dbReference type="PANTHER" id="PTHR40064">
    <property type="entry name" value="MEMBRANE PROTEIN-RELATED"/>
    <property type="match status" value="1"/>
</dbReference>
<evidence type="ECO:0000259" key="7">
    <source>
        <dbReference type="Pfam" id="PF11728"/>
    </source>
</evidence>
<accession>A0A242KAR9</accession>
<feature type="transmembrane region" description="Helical" evidence="6">
    <location>
        <begin position="48"/>
        <end position="69"/>
    </location>
</feature>
<evidence type="ECO:0000256" key="3">
    <source>
        <dbReference type="ARBA" id="ARBA00022692"/>
    </source>
</evidence>
<reference evidence="9" key="3">
    <citation type="submission" date="2024-03" db="EMBL/GenBank/DDBJ databases">
        <title>The Genome Sequence of Enterococcus sp. DIV0242b.</title>
        <authorList>
            <consortium name="The Broad Institute Genomics Platform"/>
            <consortium name="The Broad Institute Microbial Omics Core"/>
            <consortium name="The Broad Institute Genomic Center for Infectious Diseases"/>
            <person name="Earl A."/>
            <person name="Manson A."/>
            <person name="Gilmore M."/>
            <person name="Schwartman J."/>
            <person name="Shea T."/>
            <person name="Abouelleil A."/>
            <person name="Cao P."/>
            <person name="Chapman S."/>
            <person name="Cusick C."/>
            <person name="Young S."/>
            <person name="Neafsey D."/>
            <person name="Nusbaum C."/>
            <person name="Birren B."/>
        </authorList>
    </citation>
    <scope>NUCLEOTIDE SEQUENCE</scope>
    <source>
        <strain evidence="9">9E7_DIV0242</strain>
    </source>
</reference>
<dbReference type="Gene3D" id="1.20.120.940">
    <property type="entry name" value="Putative aromatic acid exporter, C-terminal domain"/>
    <property type="match status" value="1"/>
</dbReference>
<feature type="domain" description="Putative aromatic acid exporter C-terminal" evidence="7">
    <location>
        <begin position="145"/>
        <end position="310"/>
    </location>
</feature>
<reference evidence="8" key="1">
    <citation type="submission" date="2017-05" db="EMBL/GenBank/DDBJ databases">
        <title>The Genome Sequence of Enterococcus sp. 9E7_DIV0242.</title>
        <authorList>
            <consortium name="The Broad Institute Genomics Platform"/>
            <consortium name="The Broad Institute Genomic Center for Infectious Diseases"/>
            <person name="Earl A."/>
            <person name="Manson A."/>
            <person name="Schwartman J."/>
            <person name="Gilmore M."/>
            <person name="Abouelleil A."/>
            <person name="Cao P."/>
            <person name="Chapman S."/>
            <person name="Cusick C."/>
            <person name="Shea T."/>
            <person name="Young S."/>
            <person name="Neafsey D."/>
            <person name="Nusbaum C."/>
            <person name="Birren B."/>
        </authorList>
    </citation>
    <scope>NUCLEOTIDE SEQUENCE [LARGE SCALE GENOMIC DNA]</scope>
    <source>
        <strain evidence="8">9E7_DIV0242</strain>
    </source>
</reference>
<evidence type="ECO:0000313" key="10">
    <source>
        <dbReference type="Proteomes" id="UP000195141"/>
    </source>
</evidence>
<dbReference type="Proteomes" id="UP000195141">
    <property type="component" value="Chromosome"/>
</dbReference>
<protein>
    <recommendedName>
        <fullName evidence="7">Putative aromatic acid exporter C-terminal domain-containing protein</fullName>
    </recommendedName>
</protein>
<dbReference type="EMBL" id="NGMM01000001">
    <property type="protein sequence ID" value="OTP18263.1"/>
    <property type="molecule type" value="Genomic_DNA"/>
</dbReference>
<keyword evidence="10" id="KW-1185">Reference proteome</keyword>
<dbReference type="AlphaFoldDB" id="A0A242KAR9"/>
<evidence type="ECO:0000256" key="6">
    <source>
        <dbReference type="SAM" id="Phobius"/>
    </source>
</evidence>
<dbReference type="Pfam" id="PF11728">
    <property type="entry name" value="ArAE_1_C"/>
    <property type="match status" value="1"/>
</dbReference>
<dbReference type="InterPro" id="IPR021062">
    <property type="entry name" value="ArAE_1_C"/>
</dbReference>
<keyword evidence="3 6" id="KW-0812">Transmembrane</keyword>
<sequence>MKIGLRTVKTAVSAAASMMIAAALGLLNPASAGIISVLSVTPTKKTSLFTGINRLLSLALATGIAFICFRFFGFTPWGFGVYLLLFIPAAVSLNLSDGIVVSSVLVTHYLIEKSLSWSLIGNEFLLMIIGVGMALLLNMYMPDVEKRLKEDQEAIEALFRKILRDMAMYLNEMQKERMLVARCNELKAFIQEGQDWAKNHAENQLLSQDNYYLDYFMMRKMQSAILKDMLRLLERVIVEKEQAKLIKELLEYTSQTFAEENDGKDILDQIGEVYEAYRESPLPETREEFENRAMLFQFLQLFYSFIETKKEFAEDHLLEKNEKLQIK</sequence>
<evidence type="ECO:0000256" key="5">
    <source>
        <dbReference type="ARBA" id="ARBA00023136"/>
    </source>
</evidence>
<dbReference type="InterPro" id="IPR052984">
    <property type="entry name" value="UPF0421"/>
</dbReference>
<dbReference type="PANTHER" id="PTHR40064:SF1">
    <property type="entry name" value="MEMBRANE PROTEIN"/>
    <property type="match status" value="1"/>
</dbReference>
<evidence type="ECO:0000256" key="1">
    <source>
        <dbReference type="ARBA" id="ARBA00004651"/>
    </source>
</evidence>
<organism evidence="8">
    <name type="scientific">Candidatus Enterococcus clewellii</name>
    <dbReference type="NCBI Taxonomy" id="1834193"/>
    <lineage>
        <taxon>Bacteria</taxon>
        <taxon>Bacillati</taxon>
        <taxon>Bacillota</taxon>
        <taxon>Bacilli</taxon>
        <taxon>Lactobacillales</taxon>
        <taxon>Enterococcaceae</taxon>
        <taxon>Enterococcus</taxon>
    </lineage>
</organism>
<evidence type="ECO:0000313" key="9">
    <source>
        <dbReference type="EMBL" id="WYJ88306.1"/>
    </source>
</evidence>
<keyword evidence="2" id="KW-1003">Cell membrane</keyword>
<dbReference type="Pfam" id="PF06081">
    <property type="entry name" value="ArAE_1"/>
    <property type="match status" value="1"/>
</dbReference>
<dbReference type="RefSeq" id="WP_086347273.1">
    <property type="nucleotide sequence ID" value="NZ_CP147247.1"/>
</dbReference>
<dbReference type="InterPro" id="IPR010343">
    <property type="entry name" value="ArAE_1"/>
</dbReference>
<name>A0A242KAR9_9ENTE</name>
<dbReference type="GO" id="GO:0005886">
    <property type="term" value="C:plasma membrane"/>
    <property type="evidence" value="ECO:0007669"/>
    <property type="project" value="UniProtKB-SubCell"/>
</dbReference>
<reference evidence="9" key="2">
    <citation type="submission" date="2017-05" db="EMBL/GenBank/DDBJ databases">
        <authorList>
            <consortium name="The Broad Institute Genomics Platform"/>
            <consortium name="The Broad Institute Genomic Center for Infectious Diseases"/>
            <person name="Earl A."/>
            <person name="Manson A."/>
            <person name="Schwartman J."/>
            <person name="Gilmore M."/>
            <person name="Abouelleil A."/>
            <person name="Cao P."/>
            <person name="Chapman S."/>
            <person name="Cusick C."/>
            <person name="Shea T."/>
            <person name="Young S."/>
            <person name="Neafsey D."/>
            <person name="Nusbaum C."/>
            <person name="Birren B."/>
        </authorList>
    </citation>
    <scope>NUCLEOTIDE SEQUENCE</scope>
    <source>
        <strain evidence="9">9E7_DIV0242</strain>
    </source>
</reference>
<feature type="transmembrane region" description="Helical" evidence="6">
    <location>
        <begin position="81"/>
        <end position="111"/>
    </location>
</feature>
<gene>
    <name evidence="9" type="ORF">A5888_000025</name>
    <name evidence="8" type="ORF">A5888_000077</name>
</gene>
<proteinExistence type="predicted"/>